<dbReference type="Gene3D" id="1.10.287.130">
    <property type="match status" value="1"/>
</dbReference>
<feature type="domain" description="Histidine kinase" evidence="6">
    <location>
        <begin position="83"/>
        <end position="222"/>
    </location>
</feature>
<dbReference type="Pfam" id="PF13188">
    <property type="entry name" value="PAS_8"/>
    <property type="match status" value="1"/>
</dbReference>
<dbReference type="GO" id="GO:0004673">
    <property type="term" value="F:protein histidine kinase activity"/>
    <property type="evidence" value="ECO:0007669"/>
    <property type="project" value="UniProtKB-EC"/>
</dbReference>
<proteinExistence type="predicted"/>
<dbReference type="Proteomes" id="UP000003763">
    <property type="component" value="Unassembled WGS sequence"/>
</dbReference>
<evidence type="ECO:0000313" key="8">
    <source>
        <dbReference type="Proteomes" id="UP000003763"/>
    </source>
</evidence>
<evidence type="ECO:0000256" key="4">
    <source>
        <dbReference type="ARBA" id="ARBA00022777"/>
    </source>
</evidence>
<dbReference type="eggNOG" id="COG2205">
    <property type="taxonomic scope" value="Bacteria"/>
</dbReference>
<reference evidence="7 8" key="1">
    <citation type="submission" date="2011-08" db="EMBL/GenBank/DDBJ databases">
        <title>The Genome Sequence of Clostridium citroniae WAL-17108.</title>
        <authorList>
            <consortium name="The Broad Institute Genome Sequencing Platform"/>
            <person name="Earl A."/>
            <person name="Ward D."/>
            <person name="Feldgarden M."/>
            <person name="Gevers D."/>
            <person name="Finegold S.M."/>
            <person name="Summanen P.H."/>
            <person name="Molitoris D.R."/>
            <person name="Vaisanen M.L."/>
            <person name="Daigneault M."/>
            <person name="Allen-Vercoe E."/>
            <person name="Young S.K."/>
            <person name="Zeng Q."/>
            <person name="Gargeya S."/>
            <person name="Fitzgerald M."/>
            <person name="Haas B."/>
            <person name="Abouelleil A."/>
            <person name="Alvarado L."/>
            <person name="Arachchi H.M."/>
            <person name="Berlin A."/>
            <person name="Brown A."/>
            <person name="Chapman S.B."/>
            <person name="Chen Z."/>
            <person name="Dunbar C."/>
            <person name="Freedman E."/>
            <person name="Gearin G."/>
            <person name="Gellesch M."/>
            <person name="Goldberg J."/>
            <person name="Griggs A."/>
            <person name="Gujja S."/>
            <person name="Heiman D."/>
            <person name="Howarth C."/>
            <person name="Larson L."/>
            <person name="Lui A."/>
            <person name="MacDonald P.J.P."/>
            <person name="Montmayeur A."/>
            <person name="Murphy C."/>
            <person name="Neiman D."/>
            <person name="Pearson M."/>
            <person name="Priest M."/>
            <person name="Roberts A."/>
            <person name="Saif S."/>
            <person name="Shea T."/>
            <person name="Shenoy N."/>
            <person name="Sisk P."/>
            <person name="Stolte C."/>
            <person name="Sykes S."/>
            <person name="Wortman J."/>
            <person name="Nusbaum C."/>
            <person name="Birren B."/>
        </authorList>
    </citation>
    <scope>NUCLEOTIDE SEQUENCE [LARGE SCALE GENOMIC DNA]</scope>
    <source>
        <strain evidence="7 8">WAL-17108</strain>
    </source>
</reference>
<dbReference type="HOGENOM" id="CLU_1243528_0_0_9"/>
<evidence type="ECO:0000256" key="3">
    <source>
        <dbReference type="ARBA" id="ARBA00022679"/>
    </source>
</evidence>
<comment type="caution">
    <text evidence="7">The sequence shown here is derived from an EMBL/GenBank/DDBJ whole genome shotgun (WGS) entry which is preliminary data.</text>
</comment>
<protein>
    <recommendedName>
        <fullName evidence="2">histidine kinase</fullName>
        <ecNumber evidence="2">2.7.13.3</ecNumber>
    </recommendedName>
</protein>
<evidence type="ECO:0000259" key="6">
    <source>
        <dbReference type="PROSITE" id="PS50109"/>
    </source>
</evidence>
<evidence type="ECO:0000256" key="1">
    <source>
        <dbReference type="ARBA" id="ARBA00000085"/>
    </source>
</evidence>
<dbReference type="EMBL" id="ADLJ01000053">
    <property type="protein sequence ID" value="EHE95415.1"/>
    <property type="molecule type" value="Genomic_DNA"/>
</dbReference>
<dbReference type="InterPro" id="IPR036890">
    <property type="entry name" value="HATPase_C_sf"/>
</dbReference>
<evidence type="ECO:0000313" key="7">
    <source>
        <dbReference type="EMBL" id="EHE95415.1"/>
    </source>
</evidence>
<accession>G5HT40</accession>
<comment type="catalytic activity">
    <reaction evidence="1">
        <text>ATP + protein L-histidine = ADP + protein N-phospho-L-histidine.</text>
        <dbReference type="EC" id="2.7.13.3"/>
    </reaction>
</comment>
<sequence>MTKDTGISMDQLESILDHSPTAIIISSLDNRELLYANKAARSRISKKGKDRPLTCYQAFGYDSPAHMDDRKMLEDCLQKITVSSRHLLSLVNDVLDMSRIEQSRISLNHMKLLLPDIVDQLTAILIPQAREQGVRLSVCLEQVSHTAFYGDSLRINQILINLLSNAIKFTPAGGRVDFFVEEFAPDHAPADAGRMQRRKNLQRIIRRRIYGTGLPCRTRELE</sequence>
<dbReference type="PANTHER" id="PTHR43047">
    <property type="entry name" value="TWO-COMPONENT HISTIDINE PROTEIN KINASE"/>
    <property type="match status" value="1"/>
</dbReference>
<dbReference type="Gene3D" id="3.30.565.10">
    <property type="entry name" value="Histidine kinase-like ATPase, C-terminal domain"/>
    <property type="match status" value="1"/>
</dbReference>
<organism evidence="7 8">
    <name type="scientific">[Clostridium] citroniae WAL-17108</name>
    <dbReference type="NCBI Taxonomy" id="742733"/>
    <lineage>
        <taxon>Bacteria</taxon>
        <taxon>Bacillati</taxon>
        <taxon>Bacillota</taxon>
        <taxon>Clostridia</taxon>
        <taxon>Lachnospirales</taxon>
        <taxon>Lachnospiraceae</taxon>
        <taxon>Enterocloster</taxon>
    </lineage>
</organism>
<dbReference type="PATRIC" id="fig|742733.3.peg.5907"/>
<name>G5HT40_9FIRM</name>
<keyword evidence="4" id="KW-0418">Kinase</keyword>
<gene>
    <name evidence="7" type="ORF">HMPREF9469_05752</name>
</gene>
<dbReference type="InterPro" id="IPR005467">
    <property type="entry name" value="His_kinase_dom"/>
</dbReference>
<dbReference type="SUPFAM" id="SSF55874">
    <property type="entry name" value="ATPase domain of HSP90 chaperone/DNA topoisomerase II/histidine kinase"/>
    <property type="match status" value="1"/>
</dbReference>
<dbReference type="PROSITE" id="PS50109">
    <property type="entry name" value="HIS_KIN"/>
    <property type="match status" value="1"/>
</dbReference>
<evidence type="ECO:0000256" key="2">
    <source>
        <dbReference type="ARBA" id="ARBA00012438"/>
    </source>
</evidence>
<dbReference type="InterPro" id="IPR000014">
    <property type="entry name" value="PAS"/>
</dbReference>
<keyword evidence="5" id="KW-0902">Two-component regulatory system</keyword>
<dbReference type="RefSeq" id="WP_007870837.1">
    <property type="nucleotide sequence ID" value="NZ_JH376433.1"/>
</dbReference>
<dbReference type="GO" id="GO:0000160">
    <property type="term" value="P:phosphorelay signal transduction system"/>
    <property type="evidence" value="ECO:0007669"/>
    <property type="project" value="UniProtKB-KW"/>
</dbReference>
<evidence type="ECO:0000256" key="5">
    <source>
        <dbReference type="ARBA" id="ARBA00023012"/>
    </source>
</evidence>
<dbReference type="AlphaFoldDB" id="G5HT40"/>
<dbReference type="EC" id="2.7.13.3" evidence="2"/>
<keyword evidence="3" id="KW-0808">Transferase</keyword>